<name>A0A1G9X2B6_9EURY</name>
<dbReference type="EMBL" id="FNIA01000009">
    <property type="protein sequence ID" value="SDM90812.1"/>
    <property type="molecule type" value="Genomic_DNA"/>
</dbReference>
<evidence type="ECO:0000313" key="3">
    <source>
        <dbReference type="Proteomes" id="UP000199370"/>
    </source>
</evidence>
<feature type="region of interest" description="Disordered" evidence="1">
    <location>
        <begin position="26"/>
        <end position="52"/>
    </location>
</feature>
<keyword evidence="3" id="KW-1185">Reference proteome</keyword>
<reference evidence="2 3" key="1">
    <citation type="submission" date="2016-10" db="EMBL/GenBank/DDBJ databases">
        <authorList>
            <person name="de Groot N.N."/>
        </authorList>
    </citation>
    <scope>NUCLEOTIDE SEQUENCE [LARGE SCALE GENOMIC DNA]</scope>
    <source>
        <strain evidence="3">EB21,IBRC-M 10013,KCTC 4048</strain>
    </source>
</reference>
<dbReference type="PROSITE" id="PS51257">
    <property type="entry name" value="PROKAR_LIPOPROTEIN"/>
    <property type="match status" value="1"/>
</dbReference>
<proteinExistence type="predicted"/>
<accession>A0A1G9X2B6</accession>
<dbReference type="Proteomes" id="UP000199370">
    <property type="component" value="Unassembled WGS sequence"/>
</dbReference>
<sequence length="192" mass="20195">MQRRGLLTAFATAVAGVAGCVQGPLDATGGRSPDPQSGSWEAPPPCPTFDARADRTVCTGAGQSAPPAAPVTLKLPAKTPIAPDTQLGVSLHPRGDEPVTFDPAAWGLHRYADGEWRAVASGRSSGRYATVYPDERHDWVFDGSGTTAGNRTAVRHSLAPGRYAFAVTVSAGRGWTFGDRFECVALFAMREP</sequence>
<evidence type="ECO:0000256" key="1">
    <source>
        <dbReference type="SAM" id="MobiDB-lite"/>
    </source>
</evidence>
<dbReference type="OrthoDB" id="168022at2157"/>
<dbReference type="AlphaFoldDB" id="A0A1G9X2B6"/>
<protein>
    <submittedName>
        <fullName evidence="2">Uncharacterized protein</fullName>
    </submittedName>
</protein>
<organism evidence="2 3">
    <name type="scientific">Haloarchaeobius iranensis</name>
    <dbReference type="NCBI Taxonomy" id="996166"/>
    <lineage>
        <taxon>Archaea</taxon>
        <taxon>Methanobacteriati</taxon>
        <taxon>Methanobacteriota</taxon>
        <taxon>Stenosarchaea group</taxon>
        <taxon>Halobacteria</taxon>
        <taxon>Halobacteriales</taxon>
        <taxon>Halorubellaceae</taxon>
        <taxon>Haloarchaeobius</taxon>
    </lineage>
</organism>
<gene>
    <name evidence="2" type="ORF">SAMN05192554_109112</name>
</gene>
<evidence type="ECO:0000313" key="2">
    <source>
        <dbReference type="EMBL" id="SDM90812.1"/>
    </source>
</evidence>
<dbReference type="RefSeq" id="WP_139172294.1">
    <property type="nucleotide sequence ID" value="NZ_FNIA01000009.1"/>
</dbReference>